<gene>
    <name evidence="1" type="ORF">SAMN04488026_103529</name>
</gene>
<dbReference type="RefSeq" id="WP_093158411.1">
    <property type="nucleotide sequence ID" value="NZ_FNEK01000035.1"/>
</dbReference>
<name>A0A1G9AGP5_9RHOB</name>
<dbReference type="Proteomes" id="UP000199382">
    <property type="component" value="Unassembled WGS sequence"/>
</dbReference>
<evidence type="ECO:0000313" key="2">
    <source>
        <dbReference type="Proteomes" id="UP000199382"/>
    </source>
</evidence>
<reference evidence="1 2" key="1">
    <citation type="submission" date="2016-10" db="EMBL/GenBank/DDBJ databases">
        <authorList>
            <person name="de Groot N.N."/>
        </authorList>
    </citation>
    <scope>NUCLEOTIDE SEQUENCE [LARGE SCALE GENOMIC DNA]</scope>
    <source>
        <strain evidence="1 2">DSM 25294</strain>
    </source>
</reference>
<dbReference type="Gene3D" id="3.40.190.10">
    <property type="entry name" value="Periplasmic binding protein-like II"/>
    <property type="match status" value="2"/>
</dbReference>
<dbReference type="SUPFAM" id="SSF53850">
    <property type="entry name" value="Periplasmic binding protein-like II"/>
    <property type="match status" value="1"/>
</dbReference>
<dbReference type="STRING" id="571298.SAMN04488026_103529"/>
<accession>A0A1G9AGP5</accession>
<dbReference type="OrthoDB" id="8689594at2"/>
<dbReference type="EMBL" id="FNEK01000035">
    <property type="protein sequence ID" value="SDK25730.1"/>
    <property type="molecule type" value="Genomic_DNA"/>
</dbReference>
<protein>
    <submittedName>
        <fullName evidence="1">4,5-dihydroxyphthalate decarboxylase</fullName>
    </submittedName>
</protein>
<dbReference type="AlphaFoldDB" id="A0A1G9AGP5"/>
<proteinExistence type="predicted"/>
<evidence type="ECO:0000313" key="1">
    <source>
        <dbReference type="EMBL" id="SDK25730.1"/>
    </source>
</evidence>
<dbReference type="Pfam" id="PF12974">
    <property type="entry name" value="Phosphonate-bd"/>
    <property type="match status" value="1"/>
</dbReference>
<keyword evidence="2" id="KW-1185">Reference proteome</keyword>
<sequence length="330" mass="36740">MAGSSLAMELKTALGDLQHVAALRRGEIGIPGVQLKFVDVRPQVAAVRRMVRNVEYDICQMAPVTYMIARCHGAPYIALPVFLTRQFHHSGLLCREDSGIRIPKDLEGRKVGIRAYSATSGVWGRSILVNEFGLDASKVNWVVDDEEHEPRLRLPSNVVHAPPGYSLASMMAHGDISAGFVGTAGIGREGPPELGWETKPRAKAPPYRPLFREAATLEAEWYRRTGIYPMHGVVVVRHQILAEHPWLAGELYAAFTEAKSRYVDLLADGFAQTADDRRYREFMTFAEGDPLPYGSAANRVSIAALMRAVFEQQLVPRQLRMEELFVELDT</sequence>
<organism evidence="1 2">
    <name type="scientific">Aliiruegeria lutimaris</name>
    <dbReference type="NCBI Taxonomy" id="571298"/>
    <lineage>
        <taxon>Bacteria</taxon>
        <taxon>Pseudomonadati</taxon>
        <taxon>Pseudomonadota</taxon>
        <taxon>Alphaproteobacteria</taxon>
        <taxon>Rhodobacterales</taxon>
        <taxon>Roseobacteraceae</taxon>
        <taxon>Aliiruegeria</taxon>
    </lineage>
</organism>